<protein>
    <submittedName>
        <fullName evidence="1">Uncharacterized protein</fullName>
    </submittedName>
</protein>
<dbReference type="EMBL" id="BARS01025403">
    <property type="protein sequence ID" value="GAG03754.1"/>
    <property type="molecule type" value="Genomic_DNA"/>
</dbReference>
<comment type="caution">
    <text evidence="1">The sequence shown here is derived from an EMBL/GenBank/DDBJ whole genome shotgun (WGS) entry which is preliminary data.</text>
</comment>
<reference evidence="1" key="1">
    <citation type="journal article" date="2014" name="Front. Microbiol.">
        <title>High frequency of phylogenetically diverse reductive dehalogenase-homologous genes in deep subseafloor sedimentary metagenomes.</title>
        <authorList>
            <person name="Kawai M."/>
            <person name="Futagami T."/>
            <person name="Toyoda A."/>
            <person name="Takaki Y."/>
            <person name="Nishi S."/>
            <person name="Hori S."/>
            <person name="Arai W."/>
            <person name="Tsubouchi T."/>
            <person name="Morono Y."/>
            <person name="Uchiyama I."/>
            <person name="Ito T."/>
            <person name="Fujiyama A."/>
            <person name="Inagaki F."/>
            <person name="Takami H."/>
        </authorList>
    </citation>
    <scope>NUCLEOTIDE SEQUENCE</scope>
    <source>
        <strain evidence="1">Expedition CK06-06</strain>
    </source>
</reference>
<accession>X0UD94</accession>
<evidence type="ECO:0000313" key="1">
    <source>
        <dbReference type="EMBL" id="GAG03754.1"/>
    </source>
</evidence>
<name>X0UD94_9ZZZZ</name>
<dbReference type="AlphaFoldDB" id="X0UD94"/>
<sequence length="44" mass="5010">NIAKFVHIPGYQKCNNVEVVAICDNLKERAARIPMKQVKELIKS</sequence>
<organism evidence="1">
    <name type="scientific">marine sediment metagenome</name>
    <dbReference type="NCBI Taxonomy" id="412755"/>
    <lineage>
        <taxon>unclassified sequences</taxon>
        <taxon>metagenomes</taxon>
        <taxon>ecological metagenomes</taxon>
    </lineage>
</organism>
<proteinExistence type="predicted"/>
<feature type="non-terminal residue" evidence="1">
    <location>
        <position position="1"/>
    </location>
</feature>
<gene>
    <name evidence="1" type="ORF">S01H1_40156</name>
</gene>
<dbReference type="Gene3D" id="3.40.50.720">
    <property type="entry name" value="NAD(P)-binding Rossmann-like Domain"/>
    <property type="match status" value="1"/>
</dbReference>